<evidence type="ECO:0000256" key="1">
    <source>
        <dbReference type="ARBA" id="ARBA00004651"/>
    </source>
</evidence>
<dbReference type="Gene3D" id="1.20.1250.20">
    <property type="entry name" value="MFS general substrate transporter like domains"/>
    <property type="match status" value="2"/>
</dbReference>
<comment type="subcellular location">
    <subcellularLocation>
        <location evidence="1">Cell membrane</location>
        <topology evidence="1">Multi-pass membrane protein</topology>
    </subcellularLocation>
</comment>
<dbReference type="EMBL" id="CADCUO010000062">
    <property type="protein sequence ID" value="CAA9380872.1"/>
    <property type="molecule type" value="Genomic_DNA"/>
</dbReference>
<feature type="transmembrane region" description="Helical" evidence="7">
    <location>
        <begin position="357"/>
        <end position="376"/>
    </location>
</feature>
<dbReference type="GO" id="GO:0005886">
    <property type="term" value="C:plasma membrane"/>
    <property type="evidence" value="ECO:0007669"/>
    <property type="project" value="UniProtKB-SubCell"/>
</dbReference>
<dbReference type="InterPro" id="IPR011701">
    <property type="entry name" value="MFS"/>
</dbReference>
<dbReference type="PANTHER" id="PTHR23514:SF3">
    <property type="entry name" value="BYPASS OF STOP CODON PROTEIN 6"/>
    <property type="match status" value="1"/>
</dbReference>
<evidence type="ECO:0000313" key="9">
    <source>
        <dbReference type="EMBL" id="CAA9380872.1"/>
    </source>
</evidence>
<evidence type="ECO:0000256" key="6">
    <source>
        <dbReference type="ARBA" id="ARBA00023136"/>
    </source>
</evidence>
<dbReference type="Pfam" id="PF07690">
    <property type="entry name" value="MFS_1"/>
    <property type="match status" value="2"/>
</dbReference>
<feature type="transmembrane region" description="Helical" evidence="7">
    <location>
        <begin position="239"/>
        <end position="259"/>
    </location>
</feature>
<dbReference type="SUPFAM" id="SSF103473">
    <property type="entry name" value="MFS general substrate transporter"/>
    <property type="match status" value="1"/>
</dbReference>
<organism evidence="9">
    <name type="scientific">uncultured Propionibacteriaceae bacterium</name>
    <dbReference type="NCBI Taxonomy" id="257457"/>
    <lineage>
        <taxon>Bacteria</taxon>
        <taxon>Bacillati</taxon>
        <taxon>Actinomycetota</taxon>
        <taxon>Actinomycetes</taxon>
        <taxon>Propionibacteriales</taxon>
        <taxon>Propionibacteriaceae</taxon>
        <taxon>environmental samples</taxon>
    </lineage>
</organism>
<evidence type="ECO:0000256" key="2">
    <source>
        <dbReference type="ARBA" id="ARBA00008335"/>
    </source>
</evidence>
<proteinExistence type="inferred from homology"/>
<evidence type="ECO:0000259" key="8">
    <source>
        <dbReference type="PROSITE" id="PS50850"/>
    </source>
</evidence>
<name>A0A6J4NCW0_9ACTN</name>
<keyword evidence="3" id="KW-0813">Transport</keyword>
<sequence>MFFILALLAFFAIALPDAMLGVAWPFMRVTFDQPLAALTLVLPFGVAATLVSASGWTWAAARLGLGRLLAGSVALSAVALLCCAVAPAYWVIVASAVLFGLSGGAIDAALNSYAARHFGPRQINFMHAAYGVGAASSPLIVTIVVSTGTSWRWAYLIVMIIQVVLTVMFAVSSRRWNKAAKTQTAHGLSSASPGRPRRWRPPPRAAAGLLVVAVESGLESVVGLWAFVFLLQDVTLEPATAGVVVSGYWAALVVGRVLLGSVAERVGTWPVLATTSIAAVVAAALLLSRQPVPSAAGVVLLGLTLAPIYPLLVLTTAERTTARSMDRLVGFQGAADTLGSITCASLAGLIMAADLTGFAYCVLALALLTSGGIWALKPRKHSPARPPR</sequence>
<keyword evidence="6 7" id="KW-0472">Membrane</keyword>
<evidence type="ECO:0000256" key="4">
    <source>
        <dbReference type="ARBA" id="ARBA00022692"/>
    </source>
</evidence>
<evidence type="ECO:0000256" key="7">
    <source>
        <dbReference type="SAM" id="Phobius"/>
    </source>
</evidence>
<feature type="transmembrane region" description="Helical" evidence="7">
    <location>
        <begin position="205"/>
        <end position="227"/>
    </location>
</feature>
<dbReference type="AlphaFoldDB" id="A0A6J4NCW0"/>
<feature type="transmembrane region" description="Helical" evidence="7">
    <location>
        <begin position="266"/>
        <end position="288"/>
    </location>
</feature>
<keyword evidence="5 7" id="KW-1133">Transmembrane helix</keyword>
<dbReference type="PANTHER" id="PTHR23514">
    <property type="entry name" value="BYPASS OF STOP CODON PROTEIN 6"/>
    <property type="match status" value="1"/>
</dbReference>
<accession>A0A6J4NCW0</accession>
<feature type="transmembrane region" description="Helical" evidence="7">
    <location>
        <begin position="96"/>
        <end position="115"/>
    </location>
</feature>
<feature type="transmembrane region" description="Helical" evidence="7">
    <location>
        <begin position="33"/>
        <end position="56"/>
    </location>
</feature>
<evidence type="ECO:0000256" key="3">
    <source>
        <dbReference type="ARBA" id="ARBA00022448"/>
    </source>
</evidence>
<dbReference type="GO" id="GO:0022857">
    <property type="term" value="F:transmembrane transporter activity"/>
    <property type="evidence" value="ECO:0007669"/>
    <property type="project" value="InterPro"/>
</dbReference>
<protein>
    <recommendedName>
        <fullName evidence="8">Major facilitator superfamily (MFS) profile domain-containing protein</fullName>
    </recommendedName>
</protein>
<reference evidence="9" key="1">
    <citation type="submission" date="2020-02" db="EMBL/GenBank/DDBJ databases">
        <authorList>
            <person name="Meier V. D."/>
        </authorList>
    </citation>
    <scope>NUCLEOTIDE SEQUENCE</scope>
    <source>
        <strain evidence="9">AVDCRST_MAG75</strain>
    </source>
</reference>
<feature type="transmembrane region" description="Helical" evidence="7">
    <location>
        <begin position="328"/>
        <end position="351"/>
    </location>
</feature>
<feature type="transmembrane region" description="Helical" evidence="7">
    <location>
        <begin position="127"/>
        <end position="147"/>
    </location>
</feature>
<feature type="domain" description="Major facilitator superfamily (MFS) profile" evidence="8">
    <location>
        <begin position="2"/>
        <end position="381"/>
    </location>
</feature>
<dbReference type="PROSITE" id="PS50850">
    <property type="entry name" value="MFS"/>
    <property type="match status" value="1"/>
</dbReference>
<dbReference type="InterPro" id="IPR036259">
    <property type="entry name" value="MFS_trans_sf"/>
</dbReference>
<dbReference type="InterPro" id="IPR051788">
    <property type="entry name" value="MFS_Transporter"/>
</dbReference>
<comment type="similarity">
    <text evidence="2">Belongs to the major facilitator superfamily.</text>
</comment>
<evidence type="ECO:0000256" key="5">
    <source>
        <dbReference type="ARBA" id="ARBA00022989"/>
    </source>
</evidence>
<dbReference type="InterPro" id="IPR020846">
    <property type="entry name" value="MFS_dom"/>
</dbReference>
<feature type="transmembrane region" description="Helical" evidence="7">
    <location>
        <begin position="68"/>
        <end position="90"/>
    </location>
</feature>
<feature type="transmembrane region" description="Helical" evidence="7">
    <location>
        <begin position="294"/>
        <end position="316"/>
    </location>
</feature>
<keyword evidence="4 7" id="KW-0812">Transmembrane</keyword>
<feature type="transmembrane region" description="Helical" evidence="7">
    <location>
        <begin position="153"/>
        <end position="171"/>
    </location>
</feature>
<gene>
    <name evidence="9" type="ORF">AVDCRST_MAG75-940</name>
</gene>